<sequence length="123" mass="14080">MSLPNSEVDIRDRVVMPQCHFQLDIPCLKDLVGFSARASVDYSVKEHNICYIDKKFDAQVRCNCDTDGCSTNCTQIVAMWKQSRDYKTQGPHAECMNAYERACLANKLRTPIRGETIHNETLY</sequence>
<keyword evidence="2" id="KW-1185">Reference proteome</keyword>
<evidence type="ECO:0000313" key="2">
    <source>
        <dbReference type="Proteomes" id="UP000024635"/>
    </source>
</evidence>
<dbReference type="AlphaFoldDB" id="A0A016VLL6"/>
<comment type="caution">
    <text evidence="1">The sequence shown here is derived from an EMBL/GenBank/DDBJ whole genome shotgun (WGS) entry which is preliminary data.</text>
</comment>
<protein>
    <submittedName>
        <fullName evidence="1">Uncharacterized protein</fullName>
    </submittedName>
</protein>
<proteinExistence type="predicted"/>
<gene>
    <name evidence="1" type="primary">Acey_s0007.g3252</name>
    <name evidence="1" type="ORF">Y032_0007g3252</name>
</gene>
<organism evidence="1 2">
    <name type="scientific">Ancylostoma ceylanicum</name>
    <dbReference type="NCBI Taxonomy" id="53326"/>
    <lineage>
        <taxon>Eukaryota</taxon>
        <taxon>Metazoa</taxon>
        <taxon>Ecdysozoa</taxon>
        <taxon>Nematoda</taxon>
        <taxon>Chromadorea</taxon>
        <taxon>Rhabditida</taxon>
        <taxon>Rhabditina</taxon>
        <taxon>Rhabditomorpha</taxon>
        <taxon>Strongyloidea</taxon>
        <taxon>Ancylostomatidae</taxon>
        <taxon>Ancylostomatinae</taxon>
        <taxon>Ancylostoma</taxon>
    </lineage>
</organism>
<name>A0A016VLL6_9BILA</name>
<accession>A0A016VLL6</accession>
<reference evidence="2" key="1">
    <citation type="journal article" date="2015" name="Nat. Genet.">
        <title>The genome and transcriptome of the zoonotic hookworm Ancylostoma ceylanicum identify infection-specific gene families.</title>
        <authorList>
            <person name="Schwarz E.M."/>
            <person name="Hu Y."/>
            <person name="Antoshechkin I."/>
            <person name="Miller M.M."/>
            <person name="Sternberg P.W."/>
            <person name="Aroian R.V."/>
        </authorList>
    </citation>
    <scope>NUCLEOTIDE SEQUENCE</scope>
    <source>
        <strain evidence="2">HY135</strain>
    </source>
</reference>
<dbReference type="Proteomes" id="UP000024635">
    <property type="component" value="Unassembled WGS sequence"/>
</dbReference>
<dbReference type="OrthoDB" id="10403187at2759"/>
<dbReference type="EMBL" id="JARK01001343">
    <property type="protein sequence ID" value="EYC28489.1"/>
    <property type="molecule type" value="Genomic_DNA"/>
</dbReference>
<evidence type="ECO:0000313" key="1">
    <source>
        <dbReference type="EMBL" id="EYC28489.1"/>
    </source>
</evidence>